<name>A0A517TEJ0_9PLAN</name>
<keyword evidence="1" id="KW-0472">Membrane</keyword>
<feature type="domain" description="DUF1559" evidence="2">
    <location>
        <begin position="36"/>
        <end position="339"/>
    </location>
</feature>
<evidence type="ECO:0000313" key="3">
    <source>
        <dbReference type="EMBL" id="QDT66788.1"/>
    </source>
</evidence>
<dbReference type="KEGG" id="chya:V22_40590"/>
<dbReference type="PANTHER" id="PTHR30093">
    <property type="entry name" value="GENERAL SECRETION PATHWAY PROTEIN G"/>
    <property type="match status" value="1"/>
</dbReference>
<protein>
    <submittedName>
        <fullName evidence="3">Putative major pilin subunit</fullName>
    </submittedName>
</protein>
<organism evidence="3 4">
    <name type="scientific">Calycomorphotria hydatis</name>
    <dbReference type="NCBI Taxonomy" id="2528027"/>
    <lineage>
        <taxon>Bacteria</taxon>
        <taxon>Pseudomonadati</taxon>
        <taxon>Planctomycetota</taxon>
        <taxon>Planctomycetia</taxon>
        <taxon>Planctomycetales</taxon>
        <taxon>Planctomycetaceae</taxon>
        <taxon>Calycomorphotria</taxon>
    </lineage>
</organism>
<feature type="transmembrane region" description="Helical" evidence="1">
    <location>
        <begin position="12"/>
        <end position="35"/>
    </location>
</feature>
<dbReference type="InterPro" id="IPR012902">
    <property type="entry name" value="N_methyl_site"/>
</dbReference>
<keyword evidence="1" id="KW-0812">Transmembrane</keyword>
<dbReference type="PANTHER" id="PTHR30093:SF2">
    <property type="entry name" value="TYPE II SECRETION SYSTEM PROTEIN H"/>
    <property type="match status" value="1"/>
</dbReference>
<dbReference type="Pfam" id="PF07596">
    <property type="entry name" value="SBP_bac_10"/>
    <property type="match status" value="1"/>
</dbReference>
<keyword evidence="4" id="KW-1185">Reference proteome</keyword>
<dbReference type="InterPro" id="IPR011453">
    <property type="entry name" value="DUF1559"/>
</dbReference>
<evidence type="ECO:0000313" key="4">
    <source>
        <dbReference type="Proteomes" id="UP000319976"/>
    </source>
</evidence>
<dbReference type="InterPro" id="IPR045584">
    <property type="entry name" value="Pilin-like"/>
</dbReference>
<accession>A0A517TEJ0</accession>
<dbReference type="AlphaFoldDB" id="A0A517TEJ0"/>
<dbReference type="EMBL" id="CP036316">
    <property type="protein sequence ID" value="QDT66788.1"/>
    <property type="molecule type" value="Genomic_DNA"/>
</dbReference>
<sequence length="380" mass="40827">MHGAGNARSRGFTIIELLVVIAIIAILVALLLPAVQKTREAARQSQCRNNLKQIAIALHNYHDSYRTFAPGVVVQYPEFTTSDPDSICSSLSGGGTNSAIRQCGGWSWGGFILPYMEQAAIFETLDMNSESPQVTTMRIRSEPDILELYQKPIESYRCPSDAAPQVHDNIFRLIRTSGNGGLRYTRMNNTNEATAITDSNNFFPAISNYVGNNSSADLRPKQVRTDTNPGASGCSGEPQCGLTDFDGIFGVSSRTRIRDITDGTSNTILIGERSKTIGEAAIGIFSGWTGTLAYESMVVAYNGINPATNGLGALSSLHAGGAQVVMCDGSVHFLSENIDYDKTNSSGGSINPNCPPSASTRNSVLEYLFSRNDGHALGEF</sequence>
<dbReference type="NCBIfam" id="TIGR02532">
    <property type="entry name" value="IV_pilin_GFxxxE"/>
    <property type="match status" value="1"/>
</dbReference>
<dbReference type="InterPro" id="IPR027558">
    <property type="entry name" value="Pre_pil_HX9DG_C"/>
</dbReference>
<proteinExistence type="predicted"/>
<dbReference type="Proteomes" id="UP000319976">
    <property type="component" value="Chromosome"/>
</dbReference>
<dbReference type="NCBIfam" id="TIGR04294">
    <property type="entry name" value="pre_pil_HX9DG"/>
    <property type="match status" value="1"/>
</dbReference>
<keyword evidence="1" id="KW-1133">Transmembrane helix</keyword>
<evidence type="ECO:0000259" key="2">
    <source>
        <dbReference type="Pfam" id="PF07596"/>
    </source>
</evidence>
<dbReference type="Gene3D" id="3.30.700.10">
    <property type="entry name" value="Glycoprotein, Type 4 Pilin"/>
    <property type="match status" value="1"/>
</dbReference>
<dbReference type="SUPFAM" id="SSF54523">
    <property type="entry name" value="Pili subunits"/>
    <property type="match status" value="1"/>
</dbReference>
<evidence type="ECO:0000256" key="1">
    <source>
        <dbReference type="SAM" id="Phobius"/>
    </source>
</evidence>
<dbReference type="Pfam" id="PF07963">
    <property type="entry name" value="N_methyl"/>
    <property type="match status" value="1"/>
</dbReference>
<reference evidence="3 4" key="1">
    <citation type="submission" date="2019-02" db="EMBL/GenBank/DDBJ databases">
        <title>Deep-cultivation of Planctomycetes and their phenomic and genomic characterization uncovers novel biology.</title>
        <authorList>
            <person name="Wiegand S."/>
            <person name="Jogler M."/>
            <person name="Boedeker C."/>
            <person name="Pinto D."/>
            <person name="Vollmers J."/>
            <person name="Rivas-Marin E."/>
            <person name="Kohn T."/>
            <person name="Peeters S.H."/>
            <person name="Heuer A."/>
            <person name="Rast P."/>
            <person name="Oberbeckmann S."/>
            <person name="Bunk B."/>
            <person name="Jeske O."/>
            <person name="Meyerdierks A."/>
            <person name="Storesund J.E."/>
            <person name="Kallscheuer N."/>
            <person name="Luecker S."/>
            <person name="Lage O.M."/>
            <person name="Pohl T."/>
            <person name="Merkel B.J."/>
            <person name="Hornburger P."/>
            <person name="Mueller R.-W."/>
            <person name="Bruemmer F."/>
            <person name="Labrenz M."/>
            <person name="Spormann A.M."/>
            <person name="Op den Camp H."/>
            <person name="Overmann J."/>
            <person name="Amann R."/>
            <person name="Jetten M.S.M."/>
            <person name="Mascher T."/>
            <person name="Medema M.H."/>
            <person name="Devos D.P."/>
            <person name="Kaster A.-K."/>
            <person name="Ovreas L."/>
            <person name="Rohde M."/>
            <person name="Galperin M.Y."/>
            <person name="Jogler C."/>
        </authorList>
    </citation>
    <scope>NUCLEOTIDE SEQUENCE [LARGE SCALE GENOMIC DNA]</scope>
    <source>
        <strain evidence="3 4">V22</strain>
    </source>
</reference>
<dbReference type="RefSeq" id="WP_145267311.1">
    <property type="nucleotide sequence ID" value="NZ_CP036316.1"/>
</dbReference>
<gene>
    <name evidence="3" type="ORF">V22_40590</name>
</gene>